<protein>
    <submittedName>
        <fullName evidence="2">Uncharacterized protein</fullName>
    </submittedName>
</protein>
<proteinExistence type="predicted"/>
<feature type="region of interest" description="Disordered" evidence="1">
    <location>
        <begin position="21"/>
        <end position="59"/>
    </location>
</feature>
<keyword evidence="3" id="KW-1185">Reference proteome</keyword>
<sequence length="135" mass="14472">MKVCPSADSCGKNLRSLYEQQGRGEKASGSPGRDAVVRSGTGSLLNESTAAGKQQKTWPPRQMLMRVAAGGDGTSDRTGFVVVIGQATVLAAVNQHVRSAIRDEASKPKLVLLPRFRSVFFSINLVNVTILRFVV</sequence>
<reference evidence="2" key="1">
    <citation type="submission" date="2024-03" db="EMBL/GenBank/DDBJ databases">
        <authorList>
            <consortium name="ELIXIR-Norway"/>
            <consortium name="Elixir Norway"/>
        </authorList>
    </citation>
    <scope>NUCLEOTIDE SEQUENCE</scope>
</reference>
<accession>A0ABP1BSD6</accession>
<organism evidence="2 3">
    <name type="scientific">Sphagnum jensenii</name>
    <dbReference type="NCBI Taxonomy" id="128206"/>
    <lineage>
        <taxon>Eukaryota</taxon>
        <taxon>Viridiplantae</taxon>
        <taxon>Streptophyta</taxon>
        <taxon>Embryophyta</taxon>
        <taxon>Bryophyta</taxon>
        <taxon>Sphagnophytina</taxon>
        <taxon>Sphagnopsida</taxon>
        <taxon>Sphagnales</taxon>
        <taxon>Sphagnaceae</taxon>
        <taxon>Sphagnum</taxon>
    </lineage>
</organism>
<evidence type="ECO:0000256" key="1">
    <source>
        <dbReference type="SAM" id="MobiDB-lite"/>
    </source>
</evidence>
<feature type="compositionally biased region" description="Polar residues" evidence="1">
    <location>
        <begin position="40"/>
        <end position="57"/>
    </location>
</feature>
<dbReference type="Proteomes" id="UP001497522">
    <property type="component" value="Chromosome 7"/>
</dbReference>
<evidence type="ECO:0000313" key="2">
    <source>
        <dbReference type="EMBL" id="CAK9879190.1"/>
    </source>
</evidence>
<gene>
    <name evidence="2" type="ORF">CSSPJE1EN2_LOCUS20754</name>
</gene>
<evidence type="ECO:0000313" key="3">
    <source>
        <dbReference type="Proteomes" id="UP001497522"/>
    </source>
</evidence>
<name>A0ABP1BSD6_9BRYO</name>
<dbReference type="EMBL" id="OZ023708">
    <property type="protein sequence ID" value="CAK9879190.1"/>
    <property type="molecule type" value="Genomic_DNA"/>
</dbReference>